<protein>
    <submittedName>
        <fullName evidence="8">Cora family metal ion transporter-like protein</fullName>
    </submittedName>
</protein>
<comment type="similarity">
    <text evidence="2">Belongs to the CorA metal ion transporter (MIT) (TC 1.A.35) family.</text>
</comment>
<name>A0A8E2JHH1_9PEZI</name>
<feature type="region of interest" description="Disordered" evidence="6">
    <location>
        <begin position="105"/>
        <end position="211"/>
    </location>
</feature>
<evidence type="ECO:0000256" key="4">
    <source>
        <dbReference type="ARBA" id="ARBA00022989"/>
    </source>
</evidence>
<evidence type="ECO:0000256" key="5">
    <source>
        <dbReference type="ARBA" id="ARBA00023136"/>
    </source>
</evidence>
<dbReference type="PANTHER" id="PTHR21535">
    <property type="entry name" value="MAGNESIUM AND COBALT TRANSPORT PROTEIN/MITOCHONDRIAL IMPORT INNER MEMBRANE TRANSLOCASE SUBUNIT TIM8"/>
    <property type="match status" value="1"/>
</dbReference>
<dbReference type="FunFam" id="1.20.58.340:FF:000006">
    <property type="entry name" value="CorA family metal ion transporter"/>
    <property type="match status" value="1"/>
</dbReference>
<sequence length="671" mass="74978">MTDTPKSERYQTRFSTPVSELDDHRHQPASLPRIEPGDGMHSANGTRRDTFGSIQQPPERPDLLHVDEALQRHGMTTRDFENAIVDDDRSNHGSYLAENIYGRRGSLAGPIGRRNTFRRPRNQQVEKLTKSRTSSTTSRSVSPPNSVDAFADNRRRERAGTVNSKCPSDLDLSLNRTVSGGTHKRRPTISDERPPNDVEADVASRHSSAEEDVCFPVADDAGKTPAIDFEELEEFVAENQEKTPIIPLLRHKGSLGSQLAKARIFNDLRPKSGSPTVAKIPTEASYPNNHASSDVLDEKFADLNMLAHSLPNERLGSVAELPSNRWTFFSSELDDTIHAAELGGLLMPGENFRDLFALSPGKGAWWLDMTNPTEEEVSVVCKAFGVHPLTREDITTQETREKVELFHHYYFVCFRSFYQMEKTSEDFLEPVNVYAVVFKEGLLTFTFCESPHAANVRKRIGRLRDYVSLSSDWICYALIDDIVDTFAPVIRDIEHETDAIEDQVFTARLDDSRIILRAIGDCRKKVMSLLRLLGGKADVIKGFAKRCNENYNVAPRGDVGLYLSDIQDHVVTMMSNLGHFEKMLSRSHGNYLAQISVDNLVQGNSANTTLGKVTLIATILVPLNLICGLFGMNVPVPGRESTGLGWFFGIVGVIATFVAFCLLVARRYKYI</sequence>
<dbReference type="Gene3D" id="3.30.460.20">
    <property type="entry name" value="CorA soluble domain-like"/>
    <property type="match status" value="1"/>
</dbReference>
<keyword evidence="3 7" id="KW-0812">Transmembrane</keyword>
<dbReference type="InterPro" id="IPR045861">
    <property type="entry name" value="CorA_cytoplasmic_dom"/>
</dbReference>
<feature type="transmembrane region" description="Helical" evidence="7">
    <location>
        <begin position="613"/>
        <end position="632"/>
    </location>
</feature>
<dbReference type="CDD" id="cd12829">
    <property type="entry name" value="Alr1p-like"/>
    <property type="match status" value="1"/>
</dbReference>
<dbReference type="EMBL" id="KV744877">
    <property type="protein sequence ID" value="OCK82820.1"/>
    <property type="molecule type" value="Genomic_DNA"/>
</dbReference>
<dbReference type="GO" id="GO:0010961">
    <property type="term" value="P:intracellular magnesium ion homeostasis"/>
    <property type="evidence" value="ECO:0007669"/>
    <property type="project" value="TreeGrafter"/>
</dbReference>
<keyword evidence="9" id="KW-1185">Reference proteome</keyword>
<feature type="compositionally biased region" description="Basic and acidic residues" evidence="6">
    <location>
        <begin position="1"/>
        <end position="11"/>
    </location>
</feature>
<evidence type="ECO:0000256" key="1">
    <source>
        <dbReference type="ARBA" id="ARBA00004141"/>
    </source>
</evidence>
<keyword evidence="4 7" id="KW-1133">Transmembrane helix</keyword>
<evidence type="ECO:0000313" key="8">
    <source>
        <dbReference type="EMBL" id="OCK82820.1"/>
    </source>
</evidence>
<dbReference type="Pfam" id="PF01544">
    <property type="entry name" value="CorA"/>
    <property type="match status" value="1"/>
</dbReference>
<dbReference type="GO" id="GO:0005886">
    <property type="term" value="C:plasma membrane"/>
    <property type="evidence" value="ECO:0007669"/>
    <property type="project" value="TreeGrafter"/>
</dbReference>
<reference evidence="8 9" key="1">
    <citation type="journal article" date="2016" name="Nat. Commun.">
        <title>Ectomycorrhizal ecology is imprinted in the genome of the dominant symbiotic fungus Cenococcum geophilum.</title>
        <authorList>
            <consortium name="DOE Joint Genome Institute"/>
            <person name="Peter M."/>
            <person name="Kohler A."/>
            <person name="Ohm R.A."/>
            <person name="Kuo A."/>
            <person name="Krutzmann J."/>
            <person name="Morin E."/>
            <person name="Arend M."/>
            <person name="Barry K.W."/>
            <person name="Binder M."/>
            <person name="Choi C."/>
            <person name="Clum A."/>
            <person name="Copeland A."/>
            <person name="Grisel N."/>
            <person name="Haridas S."/>
            <person name="Kipfer T."/>
            <person name="LaButti K."/>
            <person name="Lindquist E."/>
            <person name="Lipzen A."/>
            <person name="Maire R."/>
            <person name="Meier B."/>
            <person name="Mihaltcheva S."/>
            <person name="Molinier V."/>
            <person name="Murat C."/>
            <person name="Poggeler S."/>
            <person name="Quandt C.A."/>
            <person name="Sperisen C."/>
            <person name="Tritt A."/>
            <person name="Tisserant E."/>
            <person name="Crous P.W."/>
            <person name="Henrissat B."/>
            <person name="Nehls U."/>
            <person name="Egli S."/>
            <person name="Spatafora J.W."/>
            <person name="Grigoriev I.V."/>
            <person name="Martin F.M."/>
        </authorList>
    </citation>
    <scope>NUCLEOTIDE SEQUENCE [LARGE SCALE GENOMIC DNA]</scope>
    <source>
        <strain evidence="8 9">CBS 459.81</strain>
    </source>
</reference>
<dbReference type="Proteomes" id="UP000250266">
    <property type="component" value="Unassembled WGS sequence"/>
</dbReference>
<evidence type="ECO:0000256" key="7">
    <source>
        <dbReference type="SAM" id="Phobius"/>
    </source>
</evidence>
<dbReference type="OrthoDB" id="29879at2759"/>
<feature type="transmembrane region" description="Helical" evidence="7">
    <location>
        <begin position="644"/>
        <end position="665"/>
    </location>
</feature>
<keyword evidence="5 7" id="KW-0472">Membrane</keyword>
<dbReference type="FunFam" id="1.20.58.340:FF:000008">
    <property type="entry name" value="CorA family metal ion transporter"/>
    <property type="match status" value="1"/>
</dbReference>
<proteinExistence type="inferred from homology"/>
<feature type="region of interest" description="Disordered" evidence="6">
    <location>
        <begin position="1"/>
        <end position="60"/>
    </location>
</feature>
<feature type="compositionally biased region" description="Basic and acidic residues" evidence="6">
    <location>
        <begin position="188"/>
        <end position="209"/>
    </location>
</feature>
<dbReference type="InterPro" id="IPR044089">
    <property type="entry name" value="Alr1-like"/>
</dbReference>
<dbReference type="InterPro" id="IPR002523">
    <property type="entry name" value="MgTranspt_CorA/ZnTranspt_ZntB"/>
</dbReference>
<dbReference type="PANTHER" id="PTHR21535:SF55">
    <property type="entry name" value="MAGNESIUM TRANSPORTER ALR1-RELATED"/>
    <property type="match status" value="1"/>
</dbReference>
<organism evidence="8 9">
    <name type="scientific">Lepidopterella palustris CBS 459.81</name>
    <dbReference type="NCBI Taxonomy" id="1314670"/>
    <lineage>
        <taxon>Eukaryota</taxon>
        <taxon>Fungi</taxon>
        <taxon>Dikarya</taxon>
        <taxon>Ascomycota</taxon>
        <taxon>Pezizomycotina</taxon>
        <taxon>Dothideomycetes</taxon>
        <taxon>Pleosporomycetidae</taxon>
        <taxon>Mytilinidiales</taxon>
        <taxon>Argynnaceae</taxon>
        <taxon>Lepidopterella</taxon>
    </lineage>
</organism>
<evidence type="ECO:0000256" key="3">
    <source>
        <dbReference type="ARBA" id="ARBA00022692"/>
    </source>
</evidence>
<accession>A0A8E2JHH1</accession>
<comment type="subcellular location">
    <subcellularLocation>
        <location evidence="1">Membrane</location>
        <topology evidence="1">Multi-pass membrane protein</topology>
    </subcellularLocation>
</comment>
<evidence type="ECO:0000256" key="2">
    <source>
        <dbReference type="ARBA" id="ARBA00009765"/>
    </source>
</evidence>
<dbReference type="SUPFAM" id="SSF143865">
    <property type="entry name" value="CorA soluble domain-like"/>
    <property type="match status" value="1"/>
</dbReference>
<gene>
    <name evidence="8" type="ORF">K432DRAFT_292402</name>
</gene>
<dbReference type="AlphaFoldDB" id="A0A8E2JHH1"/>
<feature type="compositionally biased region" description="Low complexity" evidence="6">
    <location>
        <begin position="131"/>
        <end position="147"/>
    </location>
</feature>
<evidence type="ECO:0000256" key="6">
    <source>
        <dbReference type="SAM" id="MobiDB-lite"/>
    </source>
</evidence>
<evidence type="ECO:0000313" key="9">
    <source>
        <dbReference type="Proteomes" id="UP000250266"/>
    </source>
</evidence>
<dbReference type="FunFam" id="3.30.460.20:FF:000002">
    <property type="entry name" value="Cora family metal ion transporter"/>
    <property type="match status" value="1"/>
</dbReference>
<dbReference type="InterPro" id="IPR045863">
    <property type="entry name" value="CorA_TM1_TM2"/>
</dbReference>
<dbReference type="Gene3D" id="1.20.58.340">
    <property type="entry name" value="Magnesium transport protein CorA, transmembrane region"/>
    <property type="match status" value="2"/>
</dbReference>
<dbReference type="GO" id="GO:0015095">
    <property type="term" value="F:magnesium ion transmembrane transporter activity"/>
    <property type="evidence" value="ECO:0007669"/>
    <property type="project" value="InterPro"/>
</dbReference>
<dbReference type="SUPFAM" id="SSF144083">
    <property type="entry name" value="Magnesium transport protein CorA, transmembrane region"/>
    <property type="match status" value="1"/>
</dbReference>